<comment type="caution">
    <text evidence="3">The sequence shown here is derived from an EMBL/GenBank/DDBJ whole genome shotgun (WGS) entry which is preliminary data.</text>
</comment>
<dbReference type="RefSeq" id="WP_060931557.1">
    <property type="nucleotide sequence ID" value="NZ_KQ959836.1"/>
</dbReference>
<dbReference type="PATRIC" id="fig|467210.3.peg.1856"/>
<dbReference type="Proteomes" id="UP000070394">
    <property type="component" value="Unassembled WGS sequence"/>
</dbReference>
<gene>
    <name evidence="3" type="ORF">HMPREF1866_01875</name>
</gene>
<dbReference type="OrthoDB" id="9798761at2"/>
<protein>
    <recommendedName>
        <fullName evidence="5">DUF262 domain-containing protein</fullName>
    </recommendedName>
</protein>
<evidence type="ECO:0000313" key="4">
    <source>
        <dbReference type="Proteomes" id="UP000070394"/>
    </source>
</evidence>
<name>A0A133ZLQ6_9FIRM</name>
<feature type="domain" description="GmrSD restriction endonucleases C-terminal" evidence="2">
    <location>
        <begin position="430"/>
        <end position="527"/>
    </location>
</feature>
<organism evidence="3 4">
    <name type="scientific">Lachnoanaerobaculum saburreum</name>
    <dbReference type="NCBI Taxonomy" id="467210"/>
    <lineage>
        <taxon>Bacteria</taxon>
        <taxon>Bacillati</taxon>
        <taxon>Bacillota</taxon>
        <taxon>Clostridia</taxon>
        <taxon>Lachnospirales</taxon>
        <taxon>Lachnospiraceae</taxon>
        <taxon>Lachnoanaerobaculum</taxon>
    </lineage>
</organism>
<dbReference type="AlphaFoldDB" id="A0A133ZLQ6"/>
<evidence type="ECO:0000259" key="1">
    <source>
        <dbReference type="Pfam" id="PF03235"/>
    </source>
</evidence>
<dbReference type="InterPro" id="IPR004919">
    <property type="entry name" value="GmrSD_N"/>
</dbReference>
<feature type="domain" description="GmrSD restriction endonucleases N-terminal" evidence="1">
    <location>
        <begin position="13"/>
        <end position="219"/>
    </location>
</feature>
<reference evidence="4" key="1">
    <citation type="submission" date="2016-01" db="EMBL/GenBank/DDBJ databases">
        <authorList>
            <person name="Mitreva M."/>
            <person name="Pepin K.H."/>
            <person name="Mihindukulasuriya K.A."/>
            <person name="Fulton R."/>
            <person name="Fronick C."/>
            <person name="O'Laughlin M."/>
            <person name="Miner T."/>
            <person name="Herter B."/>
            <person name="Rosa B.A."/>
            <person name="Cordes M."/>
            <person name="Tomlinson C."/>
            <person name="Wollam A."/>
            <person name="Palsikar V.B."/>
            <person name="Mardis E.R."/>
            <person name="Wilson R.K."/>
        </authorList>
    </citation>
    <scope>NUCLEOTIDE SEQUENCE [LARGE SCALE GENOMIC DNA]</scope>
    <source>
        <strain evidence="4">DNF00896</strain>
    </source>
</reference>
<dbReference type="Pfam" id="PF03235">
    <property type="entry name" value="GmrSD_N"/>
    <property type="match status" value="1"/>
</dbReference>
<evidence type="ECO:0000259" key="2">
    <source>
        <dbReference type="Pfam" id="PF07510"/>
    </source>
</evidence>
<dbReference type="EMBL" id="LSDA01000102">
    <property type="protein sequence ID" value="KXB56367.1"/>
    <property type="molecule type" value="Genomic_DNA"/>
</dbReference>
<accession>A0A133ZLQ6</accession>
<proteinExistence type="predicted"/>
<sequence length="541" mass="63965">MKTITAKPEDIRTIFSREYQIPMFQREYSWEQEQCETLWDDLIDFHNEKDKKDKYFLGNIVVHPIDESEKFSVIDGQQRLTTLLLLIRALFDNAGTVKALEECLKIKDKLSSELTNNIRLNSDVIEGDKKNLEKIILEGRCDDENSRLYINYDMFKKKISDWKQGKTSDELNKLILTFLDNVVLLPILCETEDDALNIFETINNRGLSLSDADIFKSKLYAGIESSKRSEFIDEWNELYDQEDLFRILMYICRAQENDISKEKGLRSYFSSKTGRLQDTAKVMDSLKKINEIRYSDTGMYNDSLWNILENYPNQYWRYPLYVFLHKYMIWKEDGELYLPEEHYEEYKKLVMLTTAYYFVKGVVYNSVNTVKDTTFKVCAKIENNDNYLSEYIDNMGNDLKIFYDKLESADLGRCKRGIILLSGFLNKSQSVEDFYDLILNSSIEIEHILPRKWSDNNDWDEQEAKEVMETLGNLAPFEKKLNISASNEFFKKKKKAYKESKFADIQDLVKLDKWDYDEVKIREKNIISRIKSFIKEVSEFV</sequence>
<evidence type="ECO:0008006" key="5">
    <source>
        <dbReference type="Google" id="ProtNLM"/>
    </source>
</evidence>
<keyword evidence="4" id="KW-1185">Reference proteome</keyword>
<dbReference type="PANTHER" id="PTHR35149:SF2">
    <property type="entry name" value="DUF262 DOMAIN-CONTAINING PROTEIN"/>
    <property type="match status" value="1"/>
</dbReference>
<dbReference type="InterPro" id="IPR011089">
    <property type="entry name" value="GmrSD_C"/>
</dbReference>
<dbReference type="PANTHER" id="PTHR35149">
    <property type="entry name" value="SLL5132 PROTEIN"/>
    <property type="match status" value="1"/>
</dbReference>
<evidence type="ECO:0000313" key="3">
    <source>
        <dbReference type="EMBL" id="KXB56367.1"/>
    </source>
</evidence>
<dbReference type="Pfam" id="PF07510">
    <property type="entry name" value="GmrSD_C"/>
    <property type="match status" value="1"/>
</dbReference>